<dbReference type="InterPro" id="IPR001841">
    <property type="entry name" value="Znf_RING"/>
</dbReference>
<evidence type="ECO:0000256" key="6">
    <source>
        <dbReference type="ARBA" id="ARBA00022692"/>
    </source>
</evidence>
<evidence type="ECO:0000256" key="4">
    <source>
        <dbReference type="ARBA" id="ARBA00012483"/>
    </source>
</evidence>
<keyword evidence="9" id="KW-0833">Ubl conjugation pathway</keyword>
<organism evidence="16 17">
    <name type="scientific">Taxus chinensis</name>
    <name type="common">Chinese yew</name>
    <name type="synonym">Taxus wallichiana var. chinensis</name>
    <dbReference type="NCBI Taxonomy" id="29808"/>
    <lineage>
        <taxon>Eukaryota</taxon>
        <taxon>Viridiplantae</taxon>
        <taxon>Streptophyta</taxon>
        <taxon>Embryophyta</taxon>
        <taxon>Tracheophyta</taxon>
        <taxon>Spermatophyta</taxon>
        <taxon>Pinopsida</taxon>
        <taxon>Pinidae</taxon>
        <taxon>Conifers II</taxon>
        <taxon>Cupressales</taxon>
        <taxon>Taxaceae</taxon>
        <taxon>Taxus</taxon>
    </lineage>
</organism>
<dbReference type="CDD" id="cd16461">
    <property type="entry name" value="RING-H2_EL5-like"/>
    <property type="match status" value="1"/>
</dbReference>
<keyword evidence="6" id="KW-0812">Transmembrane</keyword>
<sequence>MNNNRLRQAERRPRRWIGISQAREFSARVAEDGNFSTSRRDGMGRAMVDALPVFVYKPECFEDGLRCAVCLCEFEENDKARMLPGCNHSFHVDCIDMWFYSHSSCPLCRASVEEAHLPDQSVESGPREVEVSVMEEKSR</sequence>
<dbReference type="AlphaFoldDB" id="A0AA38F897"/>
<feature type="non-terminal residue" evidence="16">
    <location>
        <position position="1"/>
    </location>
</feature>
<evidence type="ECO:0000313" key="16">
    <source>
        <dbReference type="EMBL" id="KAH9292062.1"/>
    </source>
</evidence>
<feature type="compositionally biased region" description="Basic and acidic residues" evidence="14">
    <location>
        <begin position="125"/>
        <end position="139"/>
    </location>
</feature>
<dbReference type="InterPro" id="IPR044600">
    <property type="entry name" value="ATL1/ATL16-like"/>
</dbReference>
<dbReference type="GO" id="GO:0016020">
    <property type="term" value="C:membrane"/>
    <property type="evidence" value="ECO:0007669"/>
    <property type="project" value="UniProtKB-SubCell"/>
</dbReference>
<evidence type="ECO:0000256" key="9">
    <source>
        <dbReference type="ARBA" id="ARBA00022786"/>
    </source>
</evidence>
<protein>
    <recommendedName>
        <fullName evidence="4">RING-type E3 ubiquitin transferase</fullName>
        <ecNumber evidence="4">2.3.2.27</ecNumber>
    </recommendedName>
</protein>
<comment type="caution">
    <text evidence="16">The sequence shown here is derived from an EMBL/GenBank/DDBJ whole genome shotgun (WGS) entry which is preliminary data.</text>
</comment>
<dbReference type="OMA" id="PRRWIGI"/>
<dbReference type="PANTHER" id="PTHR46913">
    <property type="entry name" value="RING-H2 FINGER PROTEIN ATL16"/>
    <property type="match status" value="1"/>
</dbReference>
<comment type="catalytic activity">
    <reaction evidence="1">
        <text>S-ubiquitinyl-[E2 ubiquitin-conjugating enzyme]-L-cysteine + [acceptor protein]-L-lysine = [E2 ubiquitin-conjugating enzyme]-L-cysteine + N(6)-ubiquitinyl-[acceptor protein]-L-lysine.</text>
        <dbReference type="EC" id="2.3.2.27"/>
    </reaction>
</comment>
<dbReference type="InterPro" id="IPR013083">
    <property type="entry name" value="Znf_RING/FYVE/PHD"/>
</dbReference>
<evidence type="ECO:0000256" key="2">
    <source>
        <dbReference type="ARBA" id="ARBA00004167"/>
    </source>
</evidence>
<dbReference type="Pfam" id="PF13639">
    <property type="entry name" value="zf-RING_2"/>
    <property type="match status" value="1"/>
</dbReference>
<evidence type="ECO:0000259" key="15">
    <source>
        <dbReference type="PROSITE" id="PS50089"/>
    </source>
</evidence>
<keyword evidence="10" id="KW-0862">Zinc</keyword>
<name>A0AA38F897_TAXCH</name>
<evidence type="ECO:0000256" key="3">
    <source>
        <dbReference type="ARBA" id="ARBA00004906"/>
    </source>
</evidence>
<keyword evidence="12" id="KW-0472">Membrane</keyword>
<gene>
    <name evidence="16" type="ORF">KI387_042752</name>
</gene>
<accession>A0AA38F897</accession>
<keyword evidence="8 13" id="KW-0863">Zinc-finger</keyword>
<dbReference type="PANTHER" id="PTHR46913:SF1">
    <property type="entry name" value="RING-H2 FINGER PROTEIN ATL16"/>
    <property type="match status" value="1"/>
</dbReference>
<dbReference type="Proteomes" id="UP000824469">
    <property type="component" value="Unassembled WGS sequence"/>
</dbReference>
<keyword evidence="17" id="KW-1185">Reference proteome</keyword>
<dbReference type="SUPFAM" id="SSF57850">
    <property type="entry name" value="RING/U-box"/>
    <property type="match status" value="1"/>
</dbReference>
<evidence type="ECO:0000256" key="11">
    <source>
        <dbReference type="ARBA" id="ARBA00022989"/>
    </source>
</evidence>
<reference evidence="16 17" key="1">
    <citation type="journal article" date="2021" name="Nat. Plants">
        <title>The Taxus genome provides insights into paclitaxel biosynthesis.</title>
        <authorList>
            <person name="Xiong X."/>
            <person name="Gou J."/>
            <person name="Liao Q."/>
            <person name="Li Y."/>
            <person name="Zhou Q."/>
            <person name="Bi G."/>
            <person name="Li C."/>
            <person name="Du R."/>
            <person name="Wang X."/>
            <person name="Sun T."/>
            <person name="Guo L."/>
            <person name="Liang H."/>
            <person name="Lu P."/>
            <person name="Wu Y."/>
            <person name="Zhang Z."/>
            <person name="Ro D.K."/>
            <person name="Shang Y."/>
            <person name="Huang S."/>
            <person name="Yan J."/>
        </authorList>
    </citation>
    <scope>NUCLEOTIDE SEQUENCE [LARGE SCALE GENOMIC DNA]</scope>
    <source>
        <strain evidence="16">Ta-2019</strain>
    </source>
</reference>
<keyword evidence="11" id="KW-1133">Transmembrane helix</keyword>
<comment type="subcellular location">
    <subcellularLocation>
        <location evidence="2">Membrane</location>
        <topology evidence="2">Single-pass membrane protein</topology>
    </subcellularLocation>
</comment>
<evidence type="ECO:0000256" key="14">
    <source>
        <dbReference type="SAM" id="MobiDB-lite"/>
    </source>
</evidence>
<dbReference type="SMART" id="SM00184">
    <property type="entry name" value="RING"/>
    <property type="match status" value="1"/>
</dbReference>
<dbReference type="FunFam" id="3.30.40.10:FF:000187">
    <property type="entry name" value="E3 ubiquitin-protein ligase ATL6"/>
    <property type="match status" value="1"/>
</dbReference>
<dbReference type="EC" id="2.3.2.27" evidence="4"/>
<evidence type="ECO:0000256" key="1">
    <source>
        <dbReference type="ARBA" id="ARBA00000900"/>
    </source>
</evidence>
<keyword evidence="5" id="KW-0808">Transferase</keyword>
<keyword evidence="7" id="KW-0479">Metal-binding</keyword>
<dbReference type="GO" id="GO:0008270">
    <property type="term" value="F:zinc ion binding"/>
    <property type="evidence" value="ECO:0007669"/>
    <property type="project" value="UniProtKB-KW"/>
</dbReference>
<evidence type="ECO:0000256" key="12">
    <source>
        <dbReference type="ARBA" id="ARBA00023136"/>
    </source>
</evidence>
<dbReference type="PROSITE" id="PS50089">
    <property type="entry name" value="ZF_RING_2"/>
    <property type="match status" value="1"/>
</dbReference>
<evidence type="ECO:0000256" key="7">
    <source>
        <dbReference type="ARBA" id="ARBA00022723"/>
    </source>
</evidence>
<dbReference type="Gene3D" id="3.30.40.10">
    <property type="entry name" value="Zinc/RING finger domain, C3HC4 (zinc finger)"/>
    <property type="match status" value="1"/>
</dbReference>
<evidence type="ECO:0000256" key="10">
    <source>
        <dbReference type="ARBA" id="ARBA00022833"/>
    </source>
</evidence>
<evidence type="ECO:0000256" key="13">
    <source>
        <dbReference type="PROSITE-ProRule" id="PRU00175"/>
    </source>
</evidence>
<evidence type="ECO:0000313" key="17">
    <source>
        <dbReference type="Proteomes" id="UP000824469"/>
    </source>
</evidence>
<proteinExistence type="predicted"/>
<dbReference type="EMBL" id="JAHRHJ020003279">
    <property type="protein sequence ID" value="KAH9292062.1"/>
    <property type="molecule type" value="Genomic_DNA"/>
</dbReference>
<dbReference type="GO" id="GO:0016567">
    <property type="term" value="P:protein ubiquitination"/>
    <property type="evidence" value="ECO:0007669"/>
    <property type="project" value="InterPro"/>
</dbReference>
<feature type="region of interest" description="Disordered" evidence="14">
    <location>
        <begin position="119"/>
        <end position="139"/>
    </location>
</feature>
<comment type="pathway">
    <text evidence="3">Protein modification; protein ubiquitination.</text>
</comment>
<evidence type="ECO:0000256" key="5">
    <source>
        <dbReference type="ARBA" id="ARBA00022679"/>
    </source>
</evidence>
<dbReference type="GO" id="GO:0061630">
    <property type="term" value="F:ubiquitin protein ligase activity"/>
    <property type="evidence" value="ECO:0007669"/>
    <property type="project" value="UniProtKB-EC"/>
</dbReference>
<feature type="domain" description="RING-type" evidence="15">
    <location>
        <begin position="67"/>
        <end position="109"/>
    </location>
</feature>
<evidence type="ECO:0000256" key="8">
    <source>
        <dbReference type="ARBA" id="ARBA00022771"/>
    </source>
</evidence>